<sequence>MAKPNYAFEKRQKDLAKKQKKEEKRLKKLAARNDKANGETSPSEDTPQED</sequence>
<dbReference type="RefSeq" id="WP_274152503.1">
    <property type="nucleotide sequence ID" value="NZ_CP117812.1"/>
</dbReference>
<protein>
    <recommendedName>
        <fullName evidence="4">Cold-shock protein</fullName>
    </recommendedName>
</protein>
<organism evidence="2 3">
    <name type="scientific">Lentisphaera profundi</name>
    <dbReference type="NCBI Taxonomy" id="1658616"/>
    <lineage>
        <taxon>Bacteria</taxon>
        <taxon>Pseudomonadati</taxon>
        <taxon>Lentisphaerota</taxon>
        <taxon>Lentisphaeria</taxon>
        <taxon>Lentisphaerales</taxon>
        <taxon>Lentisphaeraceae</taxon>
        <taxon>Lentisphaera</taxon>
    </lineage>
</organism>
<keyword evidence="3" id="KW-1185">Reference proteome</keyword>
<gene>
    <name evidence="2" type="ORF">PQO03_18705</name>
</gene>
<feature type="compositionally biased region" description="Basic and acidic residues" evidence="1">
    <location>
        <begin position="8"/>
        <end position="37"/>
    </location>
</feature>
<dbReference type="Proteomes" id="UP001214250">
    <property type="component" value="Chromosome 2"/>
</dbReference>
<proteinExistence type="predicted"/>
<evidence type="ECO:0000313" key="3">
    <source>
        <dbReference type="Proteomes" id="UP001214250"/>
    </source>
</evidence>
<name>A0ABY7VX55_9BACT</name>
<evidence type="ECO:0000256" key="1">
    <source>
        <dbReference type="SAM" id="MobiDB-lite"/>
    </source>
</evidence>
<evidence type="ECO:0008006" key="4">
    <source>
        <dbReference type="Google" id="ProtNLM"/>
    </source>
</evidence>
<feature type="compositionally biased region" description="Polar residues" evidence="1">
    <location>
        <begin position="38"/>
        <end position="50"/>
    </location>
</feature>
<reference evidence="2 3" key="1">
    <citation type="submission" date="2023-02" db="EMBL/GenBank/DDBJ databases">
        <title>Genome sequence of Lentisphaera profundi SAORIC-696.</title>
        <authorList>
            <person name="Kim e."/>
            <person name="Cho J.-C."/>
            <person name="Choi A."/>
            <person name="Kang I."/>
        </authorList>
    </citation>
    <scope>NUCLEOTIDE SEQUENCE [LARGE SCALE GENOMIC DNA]</scope>
    <source>
        <strain evidence="2 3">SAORIC-696</strain>
    </source>
</reference>
<accession>A0ABY7VX55</accession>
<dbReference type="EMBL" id="CP117812">
    <property type="protein sequence ID" value="WDE97859.1"/>
    <property type="molecule type" value="Genomic_DNA"/>
</dbReference>
<evidence type="ECO:0000313" key="2">
    <source>
        <dbReference type="EMBL" id="WDE97859.1"/>
    </source>
</evidence>
<feature type="region of interest" description="Disordered" evidence="1">
    <location>
        <begin position="1"/>
        <end position="50"/>
    </location>
</feature>